<evidence type="ECO:0000313" key="2">
    <source>
        <dbReference type="Proteomes" id="UP000466442"/>
    </source>
</evidence>
<dbReference type="OrthoDB" id="5989141at2759"/>
<dbReference type="AlphaFoldDB" id="A0A6A4KKP5"/>
<reference evidence="1" key="1">
    <citation type="journal article" date="2021" name="Mol. Ecol. Resour.">
        <title>Apolygus lucorum genome provides insights into omnivorousness and mesophyll feeding.</title>
        <authorList>
            <person name="Liu Y."/>
            <person name="Liu H."/>
            <person name="Wang H."/>
            <person name="Huang T."/>
            <person name="Liu B."/>
            <person name="Yang B."/>
            <person name="Yin L."/>
            <person name="Li B."/>
            <person name="Zhang Y."/>
            <person name="Zhang S."/>
            <person name="Jiang F."/>
            <person name="Zhang X."/>
            <person name="Ren Y."/>
            <person name="Wang B."/>
            <person name="Wang S."/>
            <person name="Lu Y."/>
            <person name="Wu K."/>
            <person name="Fan W."/>
            <person name="Wang G."/>
        </authorList>
    </citation>
    <scope>NUCLEOTIDE SEQUENCE</scope>
    <source>
        <strain evidence="1">12Hb</strain>
    </source>
</reference>
<gene>
    <name evidence="1" type="ORF">GE061_000906</name>
</gene>
<dbReference type="Gene3D" id="3.30.70.1820">
    <property type="entry name" value="L1 transposable element, RRM domain"/>
    <property type="match status" value="1"/>
</dbReference>
<keyword evidence="2" id="KW-1185">Reference proteome</keyword>
<accession>A0A6A4KKP5</accession>
<comment type="caution">
    <text evidence="1">The sequence shown here is derived from an EMBL/GenBank/DDBJ whole genome shotgun (WGS) entry which is preliminary data.</text>
</comment>
<dbReference type="InterPro" id="IPR004244">
    <property type="entry name" value="Transposase_22"/>
</dbReference>
<dbReference type="PANTHER" id="PTHR11505">
    <property type="entry name" value="L1 TRANSPOSABLE ELEMENT-RELATED"/>
    <property type="match status" value="1"/>
</dbReference>
<sequence length="342" mass="39168">MFCSAPTCGKRLPLDGNFATCSSEVGCAYHFDCTTIVERTWFQWSGRQRSNWVCPKHRQVRIYTLKRKPENNLCGPVIKKTSEELDSSVVPALLNEIRPADPLPTKHQEQDNMSEIEELKNFLSNLINSKTNEVLAKIGVLDEQLRETKKEIVELKAENSILKTQNERLELEVRGLNQLNRNKNVIINGIPESKEENIPEILTHLANKVGVTVDQELHIDEIFRIPNSKPNVPRPILVQFISLKKRNEFAIAARIHKPKLSILSDCLREVDPDIPIYINDHLTPANSEIRKNCNSLKREGRIFGVQVRKGRIYIKTSEQEPYEGISTTQQIEKKFGVVFPKK</sequence>
<proteinExistence type="predicted"/>
<name>A0A6A4KKP5_APOLU</name>
<evidence type="ECO:0008006" key="3">
    <source>
        <dbReference type="Google" id="ProtNLM"/>
    </source>
</evidence>
<evidence type="ECO:0000313" key="1">
    <source>
        <dbReference type="EMBL" id="KAF6216563.1"/>
    </source>
</evidence>
<dbReference type="Proteomes" id="UP000466442">
    <property type="component" value="Linkage Group LG1"/>
</dbReference>
<organism evidence="1 2">
    <name type="scientific">Apolygus lucorum</name>
    <name type="common">Small green plant bug</name>
    <name type="synonym">Lygocoris lucorum</name>
    <dbReference type="NCBI Taxonomy" id="248454"/>
    <lineage>
        <taxon>Eukaryota</taxon>
        <taxon>Metazoa</taxon>
        <taxon>Ecdysozoa</taxon>
        <taxon>Arthropoda</taxon>
        <taxon>Hexapoda</taxon>
        <taxon>Insecta</taxon>
        <taxon>Pterygota</taxon>
        <taxon>Neoptera</taxon>
        <taxon>Paraneoptera</taxon>
        <taxon>Hemiptera</taxon>
        <taxon>Heteroptera</taxon>
        <taxon>Panheteroptera</taxon>
        <taxon>Cimicomorpha</taxon>
        <taxon>Miridae</taxon>
        <taxon>Mirini</taxon>
        <taxon>Apolygus</taxon>
    </lineage>
</organism>
<dbReference type="EMBL" id="WIXP02000001">
    <property type="protein sequence ID" value="KAF6216563.1"/>
    <property type="molecule type" value="Genomic_DNA"/>
</dbReference>
<protein>
    <recommendedName>
        <fullName evidence="3">Zinc finger PHD-type domain-containing protein</fullName>
    </recommendedName>
</protein>